<proteinExistence type="predicted"/>
<dbReference type="Gene3D" id="2.170.150.40">
    <property type="entry name" value="Domain of unknown function (DUF427)"/>
    <property type="match status" value="1"/>
</dbReference>
<dbReference type="InterPro" id="IPR007361">
    <property type="entry name" value="DUF427"/>
</dbReference>
<name>A0A7W7ZC59_9BACT</name>
<dbReference type="EMBL" id="JACHIP010000002">
    <property type="protein sequence ID" value="MBB5057195.1"/>
    <property type="molecule type" value="Genomic_DNA"/>
</dbReference>
<sequence length="163" mass="18465">MNNVDQDQPESVWDYPRPPRLDASARQLRIVHSGISVAETSKSLRILETSHPPVYYIPQQDIAMEFMRLSSRRGTFCEYKGVATYWDLQVPGAKLVQDVAWSYPHTSNSYAALKDYLAFYASRVDECCVDDERVEPQPGDFYGGWITSHVKGPFKGAPGTKGW</sequence>
<protein>
    <submittedName>
        <fullName evidence="2">Uncharacterized protein (DUF427 family)</fullName>
    </submittedName>
</protein>
<keyword evidence="3" id="KW-1185">Reference proteome</keyword>
<evidence type="ECO:0000259" key="1">
    <source>
        <dbReference type="Pfam" id="PF04248"/>
    </source>
</evidence>
<evidence type="ECO:0000313" key="2">
    <source>
        <dbReference type="EMBL" id="MBB5057195.1"/>
    </source>
</evidence>
<accession>A0A7W7ZC59</accession>
<organism evidence="2 3">
    <name type="scientific">Granulicella aggregans</name>
    <dbReference type="NCBI Taxonomy" id="474949"/>
    <lineage>
        <taxon>Bacteria</taxon>
        <taxon>Pseudomonadati</taxon>
        <taxon>Acidobacteriota</taxon>
        <taxon>Terriglobia</taxon>
        <taxon>Terriglobales</taxon>
        <taxon>Acidobacteriaceae</taxon>
        <taxon>Granulicella</taxon>
    </lineage>
</organism>
<reference evidence="2 3" key="1">
    <citation type="submission" date="2020-08" db="EMBL/GenBank/DDBJ databases">
        <title>Genomic Encyclopedia of Type Strains, Phase IV (KMG-V): Genome sequencing to study the core and pangenomes of soil and plant-associated prokaryotes.</title>
        <authorList>
            <person name="Whitman W."/>
        </authorList>
    </citation>
    <scope>NUCLEOTIDE SEQUENCE [LARGE SCALE GENOMIC DNA]</scope>
    <source>
        <strain evidence="2 3">M8UP14</strain>
    </source>
</reference>
<dbReference type="InterPro" id="IPR038694">
    <property type="entry name" value="DUF427_sf"/>
</dbReference>
<evidence type="ECO:0000313" key="3">
    <source>
        <dbReference type="Proteomes" id="UP000540989"/>
    </source>
</evidence>
<dbReference type="PANTHER" id="PTHR43058">
    <property type="entry name" value="SLR0655 PROTEIN"/>
    <property type="match status" value="1"/>
</dbReference>
<feature type="domain" description="DUF427" evidence="1">
    <location>
        <begin position="29"/>
        <end position="121"/>
    </location>
</feature>
<dbReference type="AlphaFoldDB" id="A0A7W7ZC59"/>
<dbReference type="PANTHER" id="PTHR43058:SF1">
    <property type="entry name" value="DUF427 DOMAIN-CONTAINING PROTEIN"/>
    <property type="match status" value="1"/>
</dbReference>
<dbReference type="RefSeq" id="WP_184215757.1">
    <property type="nucleotide sequence ID" value="NZ_JACHIP010000002.1"/>
</dbReference>
<dbReference type="Pfam" id="PF04248">
    <property type="entry name" value="NTP_transf_9"/>
    <property type="match status" value="1"/>
</dbReference>
<gene>
    <name evidence="2" type="ORF">HDF16_001880</name>
</gene>
<comment type="caution">
    <text evidence="2">The sequence shown here is derived from an EMBL/GenBank/DDBJ whole genome shotgun (WGS) entry which is preliminary data.</text>
</comment>
<dbReference type="Proteomes" id="UP000540989">
    <property type="component" value="Unassembled WGS sequence"/>
</dbReference>